<dbReference type="OrthoDB" id="5396681at2759"/>
<dbReference type="AlphaFoldDB" id="A0A1S9DYM3"/>
<dbReference type="GO" id="GO:0016020">
    <property type="term" value="C:membrane"/>
    <property type="evidence" value="ECO:0007669"/>
    <property type="project" value="UniProtKB-SubCell"/>
</dbReference>
<dbReference type="Proteomes" id="UP000190312">
    <property type="component" value="Unassembled WGS sequence"/>
</dbReference>
<gene>
    <name evidence="7" type="ORF">OAory_01026010</name>
</gene>
<dbReference type="InterPro" id="IPR002523">
    <property type="entry name" value="MgTranspt_CorA/ZnTranspt_ZntB"/>
</dbReference>
<evidence type="ECO:0000256" key="5">
    <source>
        <dbReference type="SAM" id="Phobius"/>
    </source>
</evidence>
<organism evidence="7 8">
    <name type="scientific">Aspergillus oryzae</name>
    <name type="common">Yellow koji mold</name>
    <dbReference type="NCBI Taxonomy" id="5062"/>
    <lineage>
        <taxon>Eukaryota</taxon>
        <taxon>Fungi</taxon>
        <taxon>Dikarya</taxon>
        <taxon>Ascomycota</taxon>
        <taxon>Pezizomycotina</taxon>
        <taxon>Eurotiomycetes</taxon>
        <taxon>Eurotiomycetidae</taxon>
        <taxon>Eurotiales</taxon>
        <taxon>Aspergillaceae</taxon>
        <taxon>Aspergillus</taxon>
        <taxon>Aspergillus subgen. Circumdati</taxon>
    </lineage>
</organism>
<keyword evidence="3 5" id="KW-1133">Transmembrane helix</keyword>
<dbReference type="InterPro" id="IPR045863">
    <property type="entry name" value="CorA_TM1_TM2"/>
</dbReference>
<dbReference type="EMBL" id="MKZY01000001">
    <property type="protein sequence ID" value="OOO14006.1"/>
    <property type="molecule type" value="Genomic_DNA"/>
</dbReference>
<dbReference type="Pfam" id="PF01544">
    <property type="entry name" value="CorA"/>
    <property type="match status" value="1"/>
</dbReference>
<evidence type="ECO:0000256" key="1">
    <source>
        <dbReference type="ARBA" id="ARBA00004141"/>
    </source>
</evidence>
<evidence type="ECO:0000313" key="8">
    <source>
        <dbReference type="Proteomes" id="UP000190312"/>
    </source>
</evidence>
<sequence length="462" mass="52027">MHTIAPLQGNSCRLNPLKPEHYGAIQPHLRYPTFVSCPEKSNVYLFDFISSSGPKTDGPHLFTNSDDFETHIATTAKPHTRIVSICSQNSMRPLGVTEQAMRKLINTYGIDATFLDLAVSFGDKPQSADAGHGAMTVRQKEDGSYDMQYLFAYAENNAAQGNVPWTIRQTCVFHRYNPAGSGNLWIFFHARPRSKMQQQIEAEITSQHAGVSKRWYWMHLLVLSAYIGNWRWCIRSLGEEIEKTVDIALTLDLSKADHDKDGLIRLLTPQYLGDKLLPLSSRLKVALETVRKLDEINTFFQSKGFMTDDDSQRFASEMAYYKTTIEGYSKSVEVLEGKVKGISDLLAVALNLKGQTVANEINDKMLQLTSEAFEDNATVRVVTLVTLIYLPASFVSTLLGMNLFEFGDSNGQGFTISKQFWIFVVAAVPLTMLTLGSWYIITKRQVKLRQKRKEERAGSKMC</sequence>
<dbReference type="eggNOG" id="ENOG502SAMN">
    <property type="taxonomic scope" value="Eukaryota"/>
</dbReference>
<dbReference type="VEuPathDB" id="FungiDB:AO090023000400"/>
<evidence type="ECO:0000313" key="7">
    <source>
        <dbReference type="EMBL" id="OOO14006.1"/>
    </source>
</evidence>
<proteinExistence type="predicted"/>
<evidence type="ECO:0000259" key="6">
    <source>
        <dbReference type="Pfam" id="PF26616"/>
    </source>
</evidence>
<protein>
    <recommendedName>
        <fullName evidence="6">CorA-like transporter domain-containing protein</fullName>
    </recommendedName>
</protein>
<keyword evidence="4 5" id="KW-0472">Membrane</keyword>
<dbReference type="Pfam" id="PF26616">
    <property type="entry name" value="CorA-like"/>
    <property type="match status" value="1"/>
</dbReference>
<evidence type="ECO:0000256" key="2">
    <source>
        <dbReference type="ARBA" id="ARBA00022692"/>
    </source>
</evidence>
<feature type="transmembrane region" description="Helical" evidence="5">
    <location>
        <begin position="381"/>
        <end position="400"/>
    </location>
</feature>
<evidence type="ECO:0000256" key="3">
    <source>
        <dbReference type="ARBA" id="ARBA00022989"/>
    </source>
</evidence>
<evidence type="ECO:0000256" key="4">
    <source>
        <dbReference type="ARBA" id="ARBA00023136"/>
    </source>
</evidence>
<reference evidence="7 8" key="1">
    <citation type="submission" date="2016-10" db="EMBL/GenBank/DDBJ databases">
        <title>Genome sequencing of Aspergillus oryzae BCC7051.</title>
        <authorList>
            <person name="Thammarongtham C."/>
            <person name="Vorapreeda T."/>
            <person name="Nookaew I."/>
            <person name="Srisuk T."/>
            <person name="Land M."/>
            <person name="Jeennor S."/>
            <person name="Laoteng K."/>
        </authorList>
    </citation>
    <scope>NUCLEOTIDE SEQUENCE [LARGE SCALE GENOMIC DNA]</scope>
    <source>
        <strain evidence="7 8">BCC7051</strain>
    </source>
</reference>
<dbReference type="Gene3D" id="1.20.58.340">
    <property type="entry name" value="Magnesium transport protein CorA, transmembrane region"/>
    <property type="match status" value="1"/>
</dbReference>
<keyword evidence="2 5" id="KW-0812">Transmembrane</keyword>
<dbReference type="SUPFAM" id="SSF144083">
    <property type="entry name" value="Magnesium transport protein CorA, transmembrane region"/>
    <property type="match status" value="1"/>
</dbReference>
<comment type="subcellular location">
    <subcellularLocation>
        <location evidence="1">Membrane</location>
        <topology evidence="1">Multi-pass membrane protein</topology>
    </subcellularLocation>
</comment>
<feature type="transmembrane region" description="Helical" evidence="5">
    <location>
        <begin position="420"/>
        <end position="441"/>
    </location>
</feature>
<name>A0A1S9DYM3_ASPOZ</name>
<feature type="domain" description="CorA-like transporter" evidence="6">
    <location>
        <begin position="37"/>
        <end position="246"/>
    </location>
</feature>
<accession>A0A1S9DYM3</accession>
<comment type="caution">
    <text evidence="7">The sequence shown here is derived from an EMBL/GenBank/DDBJ whole genome shotgun (WGS) entry which is preliminary data.</text>
</comment>
<dbReference type="InterPro" id="IPR058257">
    <property type="entry name" value="CorA-like_dom"/>
</dbReference>